<accession>A0A0F9I7Z9</accession>
<name>A0A0F9I7Z9_9ZZZZ</name>
<organism evidence="1">
    <name type="scientific">marine sediment metagenome</name>
    <dbReference type="NCBI Taxonomy" id="412755"/>
    <lineage>
        <taxon>unclassified sequences</taxon>
        <taxon>metagenomes</taxon>
        <taxon>ecological metagenomes</taxon>
    </lineage>
</organism>
<dbReference type="AlphaFoldDB" id="A0A0F9I7Z9"/>
<protein>
    <submittedName>
        <fullName evidence="1">Uncharacterized protein</fullName>
    </submittedName>
</protein>
<sequence>MHKAIQTRRESVRGCGWRKPGGMYLVSSGDATGCGRLPIPCETCPCCGRGMVPARGWTWVKADELIRAAPNKCEMAKTKHCVEVCVINQVITGRETIGLAGLIWVGHRHYPTINHFNREADRIGISRRINFVPKEFKLGETYVLLAHRKAIIEGELAIGAEPVFKPGIFRLFKPEDVEIVVTGEERDSVIDSYVKRGLTPVMIERIEDTQEELIE</sequence>
<reference evidence="1" key="1">
    <citation type="journal article" date="2015" name="Nature">
        <title>Complex archaea that bridge the gap between prokaryotes and eukaryotes.</title>
        <authorList>
            <person name="Spang A."/>
            <person name="Saw J.H."/>
            <person name="Jorgensen S.L."/>
            <person name="Zaremba-Niedzwiedzka K."/>
            <person name="Martijn J."/>
            <person name="Lind A.E."/>
            <person name="van Eijk R."/>
            <person name="Schleper C."/>
            <person name="Guy L."/>
            <person name="Ettema T.J."/>
        </authorList>
    </citation>
    <scope>NUCLEOTIDE SEQUENCE</scope>
</reference>
<evidence type="ECO:0000313" key="1">
    <source>
        <dbReference type="EMBL" id="KKM15789.1"/>
    </source>
</evidence>
<comment type="caution">
    <text evidence="1">The sequence shown here is derived from an EMBL/GenBank/DDBJ whole genome shotgun (WGS) entry which is preliminary data.</text>
</comment>
<gene>
    <name evidence="1" type="ORF">LCGC14_1692510</name>
</gene>
<dbReference type="EMBL" id="LAZR01014824">
    <property type="protein sequence ID" value="KKM15789.1"/>
    <property type="molecule type" value="Genomic_DNA"/>
</dbReference>
<proteinExistence type="predicted"/>